<evidence type="ECO:0000313" key="2">
    <source>
        <dbReference type="EMBL" id="MBA6411845.1"/>
    </source>
</evidence>
<comment type="caution">
    <text evidence="2">The sequence shown here is derived from an EMBL/GenBank/DDBJ whole genome shotgun (WGS) entry which is preliminary data.</text>
</comment>
<dbReference type="EMBL" id="JACFXU010000013">
    <property type="protein sequence ID" value="MBA6411845.1"/>
    <property type="molecule type" value="Genomic_DNA"/>
</dbReference>
<evidence type="ECO:0008006" key="4">
    <source>
        <dbReference type="Google" id="ProtNLM"/>
    </source>
</evidence>
<name>A0A7W2YIA0_9GAMM</name>
<sequence length="138" mass="15734">MDNLRNKLGIAALSLLLGSAWSWAQPLAHQSDWMELVKGYKGKQLGAELRDIQAEDAFGRQAITIAIPKSAIAHPDTMEEVRVIGRRPEAIEFEFPLEFSYEWVADYDNDYYGLVLHLGKDARIPFRLYMESRTGFTN</sequence>
<proteinExistence type="predicted"/>
<reference evidence="2 3" key="1">
    <citation type="submission" date="2020-07" db="EMBL/GenBank/DDBJ databases">
        <title>Halieaceae bacterium, F7430, whole genome shotgun sequencing project.</title>
        <authorList>
            <person name="Jiang S."/>
            <person name="Liu Z.W."/>
            <person name="Du Z.J."/>
        </authorList>
    </citation>
    <scope>NUCLEOTIDE SEQUENCE [LARGE SCALE GENOMIC DNA]</scope>
    <source>
        <strain evidence="2 3">F7430</strain>
    </source>
</reference>
<feature type="signal peptide" evidence="1">
    <location>
        <begin position="1"/>
        <end position="24"/>
    </location>
</feature>
<dbReference type="RefSeq" id="WP_182168700.1">
    <property type="nucleotide sequence ID" value="NZ_JACFXU010000013.1"/>
</dbReference>
<evidence type="ECO:0000256" key="1">
    <source>
        <dbReference type="SAM" id="SignalP"/>
    </source>
</evidence>
<accession>A0A7W2YIA0</accession>
<keyword evidence="3" id="KW-1185">Reference proteome</keyword>
<dbReference type="Proteomes" id="UP000539350">
    <property type="component" value="Unassembled WGS sequence"/>
</dbReference>
<gene>
    <name evidence="2" type="ORF">H2508_01815</name>
</gene>
<dbReference type="AlphaFoldDB" id="A0A7W2YIA0"/>
<protein>
    <recommendedName>
        <fullName evidence="4">DUF4426 domain-containing protein</fullName>
    </recommendedName>
</protein>
<feature type="chain" id="PRO_5030845108" description="DUF4426 domain-containing protein" evidence="1">
    <location>
        <begin position="25"/>
        <end position="138"/>
    </location>
</feature>
<keyword evidence="1" id="KW-0732">Signal</keyword>
<evidence type="ECO:0000313" key="3">
    <source>
        <dbReference type="Proteomes" id="UP000539350"/>
    </source>
</evidence>
<organism evidence="2 3">
    <name type="scientific">Sediminihaliea albiluteola</name>
    <dbReference type="NCBI Taxonomy" id="2758564"/>
    <lineage>
        <taxon>Bacteria</taxon>
        <taxon>Pseudomonadati</taxon>
        <taxon>Pseudomonadota</taxon>
        <taxon>Gammaproteobacteria</taxon>
        <taxon>Cellvibrionales</taxon>
        <taxon>Halieaceae</taxon>
        <taxon>Sediminihaliea</taxon>
    </lineage>
</organism>